<evidence type="ECO:0000313" key="3">
    <source>
        <dbReference type="Proteomes" id="UP000479000"/>
    </source>
</evidence>
<evidence type="ECO:0000313" key="2">
    <source>
        <dbReference type="EMBL" id="CAB0015985.1"/>
    </source>
</evidence>
<proteinExistence type="predicted"/>
<evidence type="ECO:0000256" key="1">
    <source>
        <dbReference type="SAM" id="MobiDB-lite"/>
    </source>
</evidence>
<dbReference type="AlphaFoldDB" id="A0A6H5HHP4"/>
<feature type="compositionally biased region" description="Basic and acidic residues" evidence="1">
    <location>
        <begin position="36"/>
        <end position="47"/>
    </location>
</feature>
<feature type="compositionally biased region" description="Polar residues" evidence="1">
    <location>
        <begin position="50"/>
        <end position="64"/>
    </location>
</feature>
<sequence>MSSLPSSSSKLSFTETLGAMYPVFIGGEMQQMATKKLTDKPREKRGDGIISNNPHRMNNLNPSLTGGNMTTWPSSGLHHDVLFVYCFK</sequence>
<feature type="region of interest" description="Disordered" evidence="1">
    <location>
        <begin position="36"/>
        <end position="64"/>
    </location>
</feature>
<dbReference type="EMBL" id="CADCXU010029831">
    <property type="protein sequence ID" value="CAB0015985.1"/>
    <property type="molecule type" value="Genomic_DNA"/>
</dbReference>
<organism evidence="2 3">
    <name type="scientific">Nesidiocoris tenuis</name>
    <dbReference type="NCBI Taxonomy" id="355587"/>
    <lineage>
        <taxon>Eukaryota</taxon>
        <taxon>Metazoa</taxon>
        <taxon>Ecdysozoa</taxon>
        <taxon>Arthropoda</taxon>
        <taxon>Hexapoda</taxon>
        <taxon>Insecta</taxon>
        <taxon>Pterygota</taxon>
        <taxon>Neoptera</taxon>
        <taxon>Paraneoptera</taxon>
        <taxon>Hemiptera</taxon>
        <taxon>Heteroptera</taxon>
        <taxon>Panheteroptera</taxon>
        <taxon>Cimicomorpha</taxon>
        <taxon>Miridae</taxon>
        <taxon>Dicyphina</taxon>
        <taxon>Nesidiocoris</taxon>
    </lineage>
</organism>
<protein>
    <submittedName>
        <fullName evidence="2">Uncharacterized protein</fullName>
    </submittedName>
</protein>
<reference evidence="2 3" key="1">
    <citation type="submission" date="2020-02" db="EMBL/GenBank/DDBJ databases">
        <authorList>
            <person name="Ferguson B K."/>
        </authorList>
    </citation>
    <scope>NUCLEOTIDE SEQUENCE [LARGE SCALE GENOMIC DNA]</scope>
</reference>
<keyword evidence="3" id="KW-1185">Reference proteome</keyword>
<dbReference type="Proteomes" id="UP000479000">
    <property type="component" value="Unassembled WGS sequence"/>
</dbReference>
<accession>A0A6H5HHP4</accession>
<gene>
    <name evidence="2" type="ORF">NTEN_LOCUS20318</name>
</gene>
<name>A0A6H5HHP4_9HEMI</name>